<keyword evidence="2" id="KW-0677">Repeat</keyword>
<keyword evidence="5" id="KW-1185">Reference proteome</keyword>
<dbReference type="AlphaFoldDB" id="A0A8J4U1W6"/>
<dbReference type="Pfam" id="PF00337">
    <property type="entry name" value="Gal-bind_lectin"/>
    <property type="match status" value="7"/>
</dbReference>
<dbReference type="InterPro" id="IPR013320">
    <property type="entry name" value="ConA-like_dom_sf"/>
</dbReference>
<feature type="domain" description="Galectin" evidence="3">
    <location>
        <begin position="508"/>
        <end position="645"/>
    </location>
</feature>
<dbReference type="GO" id="GO:0030246">
    <property type="term" value="F:carbohydrate binding"/>
    <property type="evidence" value="ECO:0007669"/>
    <property type="project" value="UniProtKB-KW"/>
</dbReference>
<dbReference type="InterPro" id="IPR044156">
    <property type="entry name" value="Galectin-like"/>
</dbReference>
<proteinExistence type="predicted"/>
<feature type="domain" description="Galectin" evidence="3">
    <location>
        <begin position="21"/>
        <end position="150"/>
    </location>
</feature>
<feature type="domain" description="Galectin" evidence="3">
    <location>
        <begin position="990"/>
        <end position="1133"/>
    </location>
</feature>
<feature type="non-terminal residue" evidence="4">
    <location>
        <position position="1"/>
    </location>
</feature>
<protein>
    <recommendedName>
        <fullName evidence="3">Galectin domain-containing protein</fullName>
    </recommendedName>
</protein>
<organism evidence="4 5">
    <name type="scientific">Clarias magur</name>
    <name type="common">Asian catfish</name>
    <name type="synonym">Macropteronotus magur</name>
    <dbReference type="NCBI Taxonomy" id="1594786"/>
    <lineage>
        <taxon>Eukaryota</taxon>
        <taxon>Metazoa</taxon>
        <taxon>Chordata</taxon>
        <taxon>Craniata</taxon>
        <taxon>Vertebrata</taxon>
        <taxon>Euteleostomi</taxon>
        <taxon>Actinopterygii</taxon>
        <taxon>Neopterygii</taxon>
        <taxon>Teleostei</taxon>
        <taxon>Ostariophysi</taxon>
        <taxon>Siluriformes</taxon>
        <taxon>Clariidae</taxon>
        <taxon>Clarias</taxon>
    </lineage>
</organism>
<dbReference type="SMART" id="SM00276">
    <property type="entry name" value="GLECT"/>
    <property type="match status" value="7"/>
</dbReference>
<keyword evidence="1" id="KW-0430">Lectin</keyword>
<name>A0A8J4U1W6_CLAMG</name>
<feature type="domain" description="Galectin" evidence="3">
    <location>
        <begin position="684"/>
        <end position="819"/>
    </location>
</feature>
<evidence type="ECO:0000259" key="3">
    <source>
        <dbReference type="PROSITE" id="PS51304"/>
    </source>
</evidence>
<dbReference type="SUPFAM" id="SSF49899">
    <property type="entry name" value="Concanavalin A-like lectins/glucanases"/>
    <property type="match status" value="8"/>
</dbReference>
<dbReference type="PANTHER" id="PTHR11346">
    <property type="entry name" value="GALECTIN"/>
    <property type="match status" value="1"/>
</dbReference>
<feature type="domain" description="Galectin" evidence="3">
    <location>
        <begin position="339"/>
        <end position="475"/>
    </location>
</feature>
<reference evidence="4" key="1">
    <citation type="submission" date="2020-07" db="EMBL/GenBank/DDBJ databases">
        <title>Clarias magur genome sequencing, assembly and annotation.</title>
        <authorList>
            <person name="Kushwaha B."/>
            <person name="Kumar R."/>
            <person name="Das P."/>
            <person name="Joshi C.G."/>
            <person name="Kumar D."/>
            <person name="Nagpure N.S."/>
            <person name="Pandey M."/>
            <person name="Agarwal S."/>
            <person name="Srivastava S."/>
            <person name="Singh M."/>
            <person name="Sahoo L."/>
            <person name="Jayasankar P."/>
            <person name="Meher P.K."/>
            <person name="Koringa P.G."/>
            <person name="Iquebal M.A."/>
            <person name="Das S.P."/>
            <person name="Bit A."/>
            <person name="Patnaik S."/>
            <person name="Patel N."/>
            <person name="Shah T.M."/>
            <person name="Hinsu A."/>
            <person name="Jena J.K."/>
        </authorList>
    </citation>
    <scope>NUCLEOTIDE SEQUENCE</scope>
    <source>
        <strain evidence="4">CIFAMagur01</strain>
        <tissue evidence="4">Testis</tissue>
    </source>
</reference>
<dbReference type="Proteomes" id="UP000727407">
    <property type="component" value="Unassembled WGS sequence"/>
</dbReference>
<dbReference type="SMART" id="SM00908">
    <property type="entry name" value="Gal-bind_lectin"/>
    <property type="match status" value="8"/>
</dbReference>
<dbReference type="FunFam" id="2.60.120.200:FF:000124">
    <property type="entry name" value="Galectin-4"/>
    <property type="match status" value="2"/>
</dbReference>
<evidence type="ECO:0000256" key="1">
    <source>
        <dbReference type="ARBA" id="ARBA00022734"/>
    </source>
</evidence>
<evidence type="ECO:0000313" key="4">
    <source>
        <dbReference type="EMBL" id="KAF5896901.1"/>
    </source>
</evidence>
<gene>
    <name evidence="4" type="ORF">DAT39_013384</name>
</gene>
<dbReference type="Gene3D" id="2.60.120.200">
    <property type="match status" value="8"/>
</dbReference>
<accession>A0A8J4U1W6</accession>
<dbReference type="OrthoDB" id="6251307at2759"/>
<feature type="domain" description="Galectin" evidence="3">
    <location>
        <begin position="1141"/>
        <end position="1271"/>
    </location>
</feature>
<evidence type="ECO:0000313" key="5">
    <source>
        <dbReference type="Proteomes" id="UP000727407"/>
    </source>
</evidence>
<dbReference type="CDD" id="cd00070">
    <property type="entry name" value="GLECT"/>
    <property type="match status" value="7"/>
</dbReference>
<dbReference type="PROSITE" id="PS51304">
    <property type="entry name" value="GALECTIN"/>
    <property type="match status" value="7"/>
</dbReference>
<dbReference type="EMBL" id="QNUK01000256">
    <property type="protein sequence ID" value="KAF5896901.1"/>
    <property type="molecule type" value="Genomic_DNA"/>
</dbReference>
<evidence type="ECO:0000256" key="2">
    <source>
        <dbReference type="ARBA" id="ARBA00022737"/>
    </source>
</evidence>
<comment type="caution">
    <text evidence="4">The sequence shown here is derived from an EMBL/GenBank/DDBJ whole genome shotgun (WGS) entry which is preliminary data.</text>
</comment>
<dbReference type="InterPro" id="IPR001079">
    <property type="entry name" value="Galectin_CRD"/>
</dbReference>
<sequence length="1271" mass="141434">MSSATIPSEVSNPVIQPLTPYVGSIAGVLRPGMRFHVEGTVHPNAHEFQINFKAGVNNGDDVAFHFNPRIGQNVTMNAFLNGQWMMAELGSNMPFVRGASFKLLFIVYKDFYEVHVNGMRFYTFNHRIPLDRITTLAISGDISIIWLGFEDWRQTFTYSIPSVVSNPIIQPSIPYIGPVAGGIRPGMQLHVEGAIPSNAKQFQINFKTGLQDGDDTAFHFNPRIGQSVYMNVFRNGQWQKEELGQNKPFVGGASFNLLFIINRDFYEVHVNGEHIYRFNHRIPVDRVNTLGISGDVLIRWLGFATESTTPKTPTPPSPSMSSISLPLDIMYPISNPRLPYVKTPGGLKEEMAFFLQGTILTNAASFAINFKTGPGDAEDVAFHYRPWLKAKTVLNSFQNGWKEAEDVHSVPFTRGETFILLIAIMSDCYKVYVNGQRHCTFRHRIPLEKVSTVQICENVATNVCGFIDNWSTHLSFAELKGVTESSTSIVPFLPLETSYPINFPEIPYANKIPTGLKPGMAMFVYGTVLANAVCFAVNFKTGRGECDDIAFHYNPRFSGETVLNTFKKTSGWGTPENLPGLPFTRESKFQIIFAFKSEGYKVYVNGSKHCTFKHRIALENVSAIEIPRNPGKTFSGVTIQFIGFVERCVFNVLICKLKSWNTTSSIMAMSLISLPIEIFSTTSNPGLPDVPFKNDMVLFLQGVILPDADRFVINFKSGNRANSNIAFHYNPRLNDRTALNTFKDRSWGTEEFISSVPFTKGGAFIILVAVTSAGYEVFVNGVKHCTFQHRLPLEEVYFVNICGKVAIYNWGFIENGTTSSAFTSLKKVTQSSTSVLPDLSLLTLSPISYPALTYSGKIAKELKEGMAMFLYGTLHERATDVAISFRSPDILVDNVVLSFCLPASKFTRAKFTGQMIFAFKSEGFEVYVNGSKYYTNKNRIPLDKITTIVIPESITVQFLGFVESWNTTSSIMAMSLISLPFEIISTTNNTQGLPDVSFKNDMVLFLQGVIPADADRFVINFKTGPSPIANIAFHYNPRLNDRTALNTFKDRSWGTEEFISSVPFTKGGAFIILVAVTSAGYEAYVNGSKYYTHKNPVPLDKVATITVQFLGFVESWNTTSSIMAMSLISLPFEIISTTNNTQGLPDVPFKNDMVLFLQGVIPVDADRFVINFKTGPSPIANIAFHYNPRLNDRTALNTFKDRSWGTEEFISSVPFTKGGAFIILVAVTSAGYEVFVNGAKHCTFQHHLPLEDVFIVNIGGNVAIYNWGIID</sequence>
<dbReference type="PANTHER" id="PTHR11346:SF32">
    <property type="entry name" value="GALECTIN-4"/>
    <property type="match status" value="1"/>
</dbReference>
<feature type="domain" description="Galectin" evidence="3">
    <location>
        <begin position="175"/>
        <end position="304"/>
    </location>
</feature>